<accession>A0ABT7VU88</accession>
<comment type="caution">
    <text evidence="1">The sequence shown here is derived from an EMBL/GenBank/DDBJ whole genome shotgun (WGS) entry which is preliminary data.</text>
</comment>
<dbReference type="Gene3D" id="1.10.8.60">
    <property type="match status" value="1"/>
</dbReference>
<keyword evidence="2" id="KW-1185">Reference proteome</keyword>
<dbReference type="InterPro" id="IPR027417">
    <property type="entry name" value="P-loop_NTPase"/>
</dbReference>
<sequence>ILYYFQGLSLEPPQSLREFLANSAISNHLSMITFFEQLSHHLNKRVIIIIDEFDGIPTAAVSDFLYALRRIYLSNNQQRCPYSLGIIGVKNITQLNYDRSISPFNIQDDFALANFTFSQVKELFGQYSQEAKQAIEEAVIENVYQQTVGQPFLVNRLAQILTTKMEISGKLKKKHFELAHQQLLDEQNVHLAHLTTNIRQNPRFESLLMGIISYDVGIRFNLRHELISELATYGVLKKGGDSLCEIANPIYQYCIVQTFQPLINGLERQYLPEETEQGFFDYLTQNNQINMPQLLKNFSHFIARAGYQILQVPKTPQEFIGQTLLFSYLDTFVRQIHGFMYLEVSTGRGRMDLIILHQREKYIVETKIWQGKKSFMAGQRQLAKYLKLEQVKTGYYVVFDHRVKAQAQEERNVIEGCVIFSYVIPVLQKEPSNS</sequence>
<reference evidence="1" key="1">
    <citation type="submission" date="2023-06" db="EMBL/GenBank/DDBJ databases">
        <title>Uncultivated large filamentous bacteria from sulfidic sediments reveal new species and different genomic features in energy metabolism and defense.</title>
        <authorList>
            <person name="Fonseca A."/>
        </authorList>
    </citation>
    <scope>NUCLEOTIDE SEQUENCE</scope>
    <source>
        <strain evidence="1">HSG4</strain>
    </source>
</reference>
<organism evidence="1 2">
    <name type="scientific">Candidatus Marithioploca araucensis</name>
    <dbReference type="NCBI Taxonomy" id="70273"/>
    <lineage>
        <taxon>Bacteria</taxon>
        <taxon>Pseudomonadati</taxon>
        <taxon>Pseudomonadota</taxon>
        <taxon>Gammaproteobacteria</taxon>
        <taxon>Thiotrichales</taxon>
        <taxon>Thiotrichaceae</taxon>
        <taxon>Candidatus Marithioploca</taxon>
    </lineage>
</organism>
<gene>
    <name evidence="1" type="ORF">QUF54_07190</name>
</gene>
<name>A0ABT7VU88_9GAMM</name>
<dbReference type="Gene3D" id="3.40.50.300">
    <property type="entry name" value="P-loop containing nucleotide triphosphate hydrolases"/>
    <property type="match status" value="1"/>
</dbReference>
<dbReference type="Proteomes" id="UP001171945">
    <property type="component" value="Unassembled WGS sequence"/>
</dbReference>
<feature type="non-terminal residue" evidence="1">
    <location>
        <position position="1"/>
    </location>
</feature>
<proteinExistence type="predicted"/>
<dbReference type="Pfam" id="PF14516">
    <property type="entry name" value="AAA_35"/>
    <property type="match status" value="1"/>
</dbReference>
<dbReference type="SUPFAM" id="SSF52540">
    <property type="entry name" value="P-loop containing nucleoside triphosphate hydrolases"/>
    <property type="match status" value="1"/>
</dbReference>
<protein>
    <submittedName>
        <fullName evidence="1">AAA-like domain-containing protein</fullName>
    </submittedName>
</protein>
<evidence type="ECO:0000313" key="1">
    <source>
        <dbReference type="EMBL" id="MDM8563121.1"/>
    </source>
</evidence>
<evidence type="ECO:0000313" key="2">
    <source>
        <dbReference type="Proteomes" id="UP001171945"/>
    </source>
</evidence>
<dbReference type="EMBL" id="JAUCGM010000460">
    <property type="protein sequence ID" value="MDM8563121.1"/>
    <property type="molecule type" value="Genomic_DNA"/>
</dbReference>